<protein>
    <submittedName>
        <fullName evidence="2">Uncharacterized protein</fullName>
    </submittedName>
</protein>
<organism evidence="2 3">
    <name type="scientific">Steinernema hermaphroditum</name>
    <dbReference type="NCBI Taxonomy" id="289476"/>
    <lineage>
        <taxon>Eukaryota</taxon>
        <taxon>Metazoa</taxon>
        <taxon>Ecdysozoa</taxon>
        <taxon>Nematoda</taxon>
        <taxon>Chromadorea</taxon>
        <taxon>Rhabditida</taxon>
        <taxon>Tylenchina</taxon>
        <taxon>Panagrolaimomorpha</taxon>
        <taxon>Strongyloidoidea</taxon>
        <taxon>Steinernematidae</taxon>
        <taxon>Steinernema</taxon>
    </lineage>
</organism>
<evidence type="ECO:0000313" key="3">
    <source>
        <dbReference type="Proteomes" id="UP001175271"/>
    </source>
</evidence>
<proteinExistence type="predicted"/>
<feature type="compositionally biased region" description="Basic residues" evidence="1">
    <location>
        <begin position="258"/>
        <end position="268"/>
    </location>
</feature>
<feature type="region of interest" description="Disordered" evidence="1">
    <location>
        <begin position="211"/>
        <end position="273"/>
    </location>
</feature>
<gene>
    <name evidence="2" type="ORF">QR680_019342</name>
</gene>
<keyword evidence="3" id="KW-1185">Reference proteome</keyword>
<feature type="region of interest" description="Disordered" evidence="1">
    <location>
        <begin position="399"/>
        <end position="437"/>
    </location>
</feature>
<accession>A0AA39GN34</accession>
<dbReference type="EMBL" id="JAUCMV010000006">
    <property type="protein sequence ID" value="KAK0390415.1"/>
    <property type="molecule type" value="Genomic_DNA"/>
</dbReference>
<dbReference type="Proteomes" id="UP001175271">
    <property type="component" value="Unassembled WGS sequence"/>
</dbReference>
<reference evidence="2" key="1">
    <citation type="submission" date="2023-06" db="EMBL/GenBank/DDBJ databases">
        <title>Genomic analysis of the entomopathogenic nematode Steinernema hermaphroditum.</title>
        <authorList>
            <person name="Schwarz E.M."/>
            <person name="Heppert J.K."/>
            <person name="Baniya A."/>
            <person name="Schwartz H.T."/>
            <person name="Tan C.-H."/>
            <person name="Antoshechkin I."/>
            <person name="Sternberg P.W."/>
            <person name="Goodrich-Blair H."/>
            <person name="Dillman A.R."/>
        </authorList>
    </citation>
    <scope>NUCLEOTIDE SEQUENCE</scope>
    <source>
        <strain evidence="2">PS9179</strain>
        <tissue evidence="2">Whole animal</tissue>
    </source>
</reference>
<name>A0AA39GN34_9BILA</name>
<evidence type="ECO:0000313" key="2">
    <source>
        <dbReference type="EMBL" id="KAK0390415.1"/>
    </source>
</evidence>
<comment type="caution">
    <text evidence="2">The sequence shown here is derived from an EMBL/GenBank/DDBJ whole genome shotgun (WGS) entry which is preliminary data.</text>
</comment>
<feature type="compositionally biased region" description="Polar residues" evidence="1">
    <location>
        <begin position="399"/>
        <end position="408"/>
    </location>
</feature>
<dbReference type="AlphaFoldDB" id="A0AA39GN34"/>
<feature type="compositionally biased region" description="Polar residues" evidence="1">
    <location>
        <begin position="221"/>
        <end position="242"/>
    </location>
</feature>
<evidence type="ECO:0000256" key="1">
    <source>
        <dbReference type="SAM" id="MobiDB-lite"/>
    </source>
</evidence>
<sequence length="437" mass="49167">MADSASTSNQYEMWKRGHNFTSQRKFTERYARLDVHNHLLPQASTSRSLTHSQDDISTVAPSLLSKKRPMVTFCEPYTGKKFVRLNGVVSQSQAKRANILSSKLNTTAAELSRTVNPDDVVSSALRTKMAEAYKTIRMDTIQTAVLLPEQTARLGRKVIMIKRLPIATASPGCQNTSLTSNKVVDKDLRRHLQTENRNTTVVNSVQLESHQNNLGGEENSDSSVTAETVSAKNESHPDSSITHADECPEANANGTQKPTHHRSRRIRSHSLSQNQPYIEPDFLFFRHRNRQIMRFKSPDVHLAKYIPDFQTSYTERNTRKIRCRKQNLSETNENENQILMISAGTPVKPKKRRAIRKRSTKAASELQIAISSEAVNSHRETESAPSATSWVEFLVEAPNEQTPSNLVASDSRPEDITKGNTPTGFKEENISPTRNYI</sequence>